<evidence type="ECO:0000256" key="11">
    <source>
        <dbReference type="ARBA" id="ARBA00048366"/>
    </source>
</evidence>
<dbReference type="GO" id="GO:0006450">
    <property type="term" value="P:regulation of translational fidelity"/>
    <property type="evidence" value="ECO:0007669"/>
    <property type="project" value="TreeGrafter"/>
</dbReference>
<evidence type="ECO:0000313" key="14">
    <source>
        <dbReference type="Proteomes" id="UP000176339"/>
    </source>
</evidence>
<organism evidence="13 14">
    <name type="scientific">Candidatus Doudnabacteria bacterium RIFCSPHIGHO2_01_FULL_49_9</name>
    <dbReference type="NCBI Taxonomy" id="1817827"/>
    <lineage>
        <taxon>Bacteria</taxon>
        <taxon>Candidatus Doudnaibacteriota</taxon>
    </lineage>
</organism>
<keyword evidence="9" id="KW-0067">ATP-binding</keyword>
<dbReference type="InterPro" id="IPR050156">
    <property type="entry name" value="TC-AMP_synthase_SUA5"/>
</dbReference>
<dbReference type="EC" id="2.7.7.87" evidence="3"/>
<dbReference type="SUPFAM" id="SSF55821">
    <property type="entry name" value="YrdC/RibB"/>
    <property type="match status" value="1"/>
</dbReference>
<dbReference type="GO" id="GO:0000049">
    <property type="term" value="F:tRNA binding"/>
    <property type="evidence" value="ECO:0007669"/>
    <property type="project" value="TreeGrafter"/>
</dbReference>
<gene>
    <name evidence="13" type="ORF">A2846_04990</name>
</gene>
<evidence type="ECO:0000259" key="12">
    <source>
        <dbReference type="PROSITE" id="PS51163"/>
    </source>
</evidence>
<evidence type="ECO:0000256" key="5">
    <source>
        <dbReference type="ARBA" id="ARBA00022679"/>
    </source>
</evidence>
<protein>
    <recommendedName>
        <fullName evidence="10">L-threonylcarbamoyladenylate synthase</fullName>
        <ecNumber evidence="3">2.7.7.87</ecNumber>
    </recommendedName>
    <alternativeName>
        <fullName evidence="10">L-threonylcarbamoyladenylate synthase</fullName>
    </alternativeName>
</protein>
<dbReference type="GO" id="GO:0005524">
    <property type="term" value="F:ATP binding"/>
    <property type="evidence" value="ECO:0007669"/>
    <property type="project" value="UniProtKB-KW"/>
</dbReference>
<dbReference type="Proteomes" id="UP000176339">
    <property type="component" value="Unassembled WGS sequence"/>
</dbReference>
<dbReference type="GO" id="GO:0005737">
    <property type="term" value="C:cytoplasm"/>
    <property type="evidence" value="ECO:0007669"/>
    <property type="project" value="UniProtKB-SubCell"/>
</dbReference>
<evidence type="ECO:0000256" key="9">
    <source>
        <dbReference type="ARBA" id="ARBA00022840"/>
    </source>
</evidence>
<name>A0A1F5P0A1_9BACT</name>
<evidence type="ECO:0000256" key="6">
    <source>
        <dbReference type="ARBA" id="ARBA00022694"/>
    </source>
</evidence>
<dbReference type="Pfam" id="PF01300">
    <property type="entry name" value="Sua5_yciO_yrdC"/>
    <property type="match status" value="1"/>
</dbReference>
<reference evidence="13 14" key="1">
    <citation type="journal article" date="2016" name="Nat. Commun.">
        <title>Thousands of microbial genomes shed light on interconnected biogeochemical processes in an aquifer system.</title>
        <authorList>
            <person name="Anantharaman K."/>
            <person name="Brown C.T."/>
            <person name="Hug L.A."/>
            <person name="Sharon I."/>
            <person name="Castelle C.J."/>
            <person name="Probst A.J."/>
            <person name="Thomas B.C."/>
            <person name="Singh A."/>
            <person name="Wilkins M.J."/>
            <person name="Karaoz U."/>
            <person name="Brodie E.L."/>
            <person name="Williams K.H."/>
            <person name="Hubbard S.S."/>
            <person name="Banfield J.F."/>
        </authorList>
    </citation>
    <scope>NUCLEOTIDE SEQUENCE [LARGE SCALE GENOMIC DNA]</scope>
</reference>
<keyword evidence="7" id="KW-0548">Nucleotidyltransferase</keyword>
<proteinExistence type="inferred from homology"/>
<keyword evidence="4" id="KW-0963">Cytoplasm</keyword>
<evidence type="ECO:0000256" key="3">
    <source>
        <dbReference type="ARBA" id="ARBA00012584"/>
    </source>
</evidence>
<keyword evidence="6" id="KW-0819">tRNA processing</keyword>
<keyword evidence="5" id="KW-0808">Transferase</keyword>
<dbReference type="PANTHER" id="PTHR17490">
    <property type="entry name" value="SUA5"/>
    <property type="match status" value="1"/>
</dbReference>
<feature type="domain" description="YrdC-like" evidence="12">
    <location>
        <begin position="2"/>
        <end position="215"/>
    </location>
</feature>
<dbReference type="GO" id="GO:0008033">
    <property type="term" value="P:tRNA processing"/>
    <property type="evidence" value="ECO:0007669"/>
    <property type="project" value="UniProtKB-KW"/>
</dbReference>
<comment type="similarity">
    <text evidence="2">Belongs to the SUA5 family.</text>
</comment>
<dbReference type="InterPro" id="IPR006070">
    <property type="entry name" value="Sua5-like_dom"/>
</dbReference>
<evidence type="ECO:0000256" key="4">
    <source>
        <dbReference type="ARBA" id="ARBA00022490"/>
    </source>
</evidence>
<dbReference type="PANTHER" id="PTHR17490:SF16">
    <property type="entry name" value="THREONYLCARBAMOYL-AMP SYNTHASE"/>
    <property type="match status" value="1"/>
</dbReference>
<dbReference type="Gene3D" id="3.90.870.10">
    <property type="entry name" value="DHBP synthase"/>
    <property type="match status" value="1"/>
</dbReference>
<comment type="subcellular location">
    <subcellularLocation>
        <location evidence="1">Cytoplasm</location>
    </subcellularLocation>
</comment>
<dbReference type="EMBL" id="MFEN01000047">
    <property type="protein sequence ID" value="OGE83327.1"/>
    <property type="molecule type" value="Genomic_DNA"/>
</dbReference>
<dbReference type="PROSITE" id="PS51163">
    <property type="entry name" value="YRDC"/>
    <property type="match status" value="1"/>
</dbReference>
<dbReference type="GO" id="GO:0003725">
    <property type="term" value="F:double-stranded RNA binding"/>
    <property type="evidence" value="ECO:0007669"/>
    <property type="project" value="InterPro"/>
</dbReference>
<dbReference type="InterPro" id="IPR017945">
    <property type="entry name" value="DHBP_synth_RibB-like_a/b_dom"/>
</dbReference>
<evidence type="ECO:0000256" key="8">
    <source>
        <dbReference type="ARBA" id="ARBA00022741"/>
    </source>
</evidence>
<comment type="caution">
    <text evidence="13">The sequence shown here is derived from an EMBL/GenBank/DDBJ whole genome shotgun (WGS) entry which is preliminary data.</text>
</comment>
<dbReference type="GO" id="GO:0061710">
    <property type="term" value="F:L-threonylcarbamoyladenylate synthase"/>
    <property type="evidence" value="ECO:0007669"/>
    <property type="project" value="UniProtKB-EC"/>
</dbReference>
<evidence type="ECO:0000256" key="10">
    <source>
        <dbReference type="ARBA" id="ARBA00029774"/>
    </source>
</evidence>
<evidence type="ECO:0000256" key="1">
    <source>
        <dbReference type="ARBA" id="ARBA00004496"/>
    </source>
</evidence>
<sequence>MSEGMRHAVNILRAGGAVVFPTDTAYALGVDATNTRAVKQLFRIKKRKPTKPVHVVVADLKMAKKYARFTSSEEKLFKKFLPGPLTLILNLKNNPSQLPLSLRGGVPPLKLRGGEGELLALKILSAGTGTIGIRMPKNRMALELVKKFGRPITATSANVSGTPTAYSVAQIMRQYRGAKFLPDLILGGGKLPRVAPSTMVQLRGNQIDIVRRGPITKTQLINALKL</sequence>
<dbReference type="AlphaFoldDB" id="A0A1F5P0A1"/>
<keyword evidence="8" id="KW-0547">Nucleotide-binding</keyword>
<evidence type="ECO:0000256" key="2">
    <source>
        <dbReference type="ARBA" id="ARBA00007663"/>
    </source>
</evidence>
<evidence type="ECO:0000256" key="7">
    <source>
        <dbReference type="ARBA" id="ARBA00022695"/>
    </source>
</evidence>
<comment type="catalytic activity">
    <reaction evidence="11">
        <text>L-threonine + hydrogencarbonate + ATP = L-threonylcarbamoyladenylate + diphosphate + H2O</text>
        <dbReference type="Rhea" id="RHEA:36407"/>
        <dbReference type="ChEBI" id="CHEBI:15377"/>
        <dbReference type="ChEBI" id="CHEBI:17544"/>
        <dbReference type="ChEBI" id="CHEBI:30616"/>
        <dbReference type="ChEBI" id="CHEBI:33019"/>
        <dbReference type="ChEBI" id="CHEBI:57926"/>
        <dbReference type="ChEBI" id="CHEBI:73682"/>
        <dbReference type="EC" id="2.7.7.87"/>
    </reaction>
</comment>
<evidence type="ECO:0000313" key="13">
    <source>
        <dbReference type="EMBL" id="OGE83327.1"/>
    </source>
</evidence>
<accession>A0A1F5P0A1</accession>